<organism evidence="7 8">
    <name type="scientific">Vigna mungo</name>
    <name type="common">Black gram</name>
    <name type="synonym">Phaseolus mungo</name>
    <dbReference type="NCBI Taxonomy" id="3915"/>
    <lineage>
        <taxon>Eukaryota</taxon>
        <taxon>Viridiplantae</taxon>
        <taxon>Streptophyta</taxon>
        <taxon>Embryophyta</taxon>
        <taxon>Tracheophyta</taxon>
        <taxon>Spermatophyta</taxon>
        <taxon>Magnoliopsida</taxon>
        <taxon>eudicotyledons</taxon>
        <taxon>Gunneridae</taxon>
        <taxon>Pentapetalae</taxon>
        <taxon>rosids</taxon>
        <taxon>fabids</taxon>
        <taxon>Fabales</taxon>
        <taxon>Fabaceae</taxon>
        <taxon>Papilionoideae</taxon>
        <taxon>50 kb inversion clade</taxon>
        <taxon>NPAAA clade</taxon>
        <taxon>indigoferoid/millettioid clade</taxon>
        <taxon>Phaseoleae</taxon>
        <taxon>Vigna</taxon>
    </lineage>
</organism>
<keyword evidence="2" id="KW-0808">Transferase</keyword>
<dbReference type="GO" id="GO:0005524">
    <property type="term" value="F:ATP binding"/>
    <property type="evidence" value="ECO:0007669"/>
    <property type="project" value="UniProtKB-KW"/>
</dbReference>
<reference evidence="7 8" key="1">
    <citation type="journal article" date="2023" name="Life. Sci Alliance">
        <title>Evolutionary insights into 3D genome organization and epigenetic landscape of Vigna mungo.</title>
        <authorList>
            <person name="Junaid A."/>
            <person name="Singh B."/>
            <person name="Bhatia S."/>
        </authorList>
    </citation>
    <scope>NUCLEOTIDE SEQUENCE [LARGE SCALE GENOMIC DNA]</scope>
    <source>
        <strain evidence="7">Urdbean</strain>
    </source>
</reference>
<dbReference type="GO" id="GO:0006744">
    <property type="term" value="P:ubiquinone biosynthetic process"/>
    <property type="evidence" value="ECO:0007669"/>
    <property type="project" value="TreeGrafter"/>
</dbReference>
<protein>
    <recommendedName>
        <fullName evidence="6">ABC1 atypical kinase-like domain-containing protein</fullName>
    </recommendedName>
</protein>
<evidence type="ECO:0000313" key="8">
    <source>
        <dbReference type="Proteomes" id="UP001374535"/>
    </source>
</evidence>
<dbReference type="CDD" id="cd13970">
    <property type="entry name" value="ABC1_ADCK3"/>
    <property type="match status" value="1"/>
</dbReference>
<name>A0AAQ3RJX2_VIGMU</name>
<evidence type="ECO:0000256" key="3">
    <source>
        <dbReference type="ARBA" id="ARBA00022741"/>
    </source>
</evidence>
<feature type="compositionally biased region" description="Low complexity" evidence="5">
    <location>
        <begin position="94"/>
        <end position="103"/>
    </location>
</feature>
<evidence type="ECO:0000256" key="1">
    <source>
        <dbReference type="ARBA" id="ARBA00009670"/>
    </source>
</evidence>
<accession>A0AAQ3RJX2</accession>
<feature type="domain" description="ABC1 atypical kinase-like" evidence="6">
    <location>
        <begin position="267"/>
        <end position="454"/>
    </location>
</feature>
<keyword evidence="3" id="KW-0547">Nucleotide-binding</keyword>
<feature type="region of interest" description="Disordered" evidence="5">
    <location>
        <begin position="136"/>
        <end position="157"/>
    </location>
</feature>
<dbReference type="InterPro" id="IPR034646">
    <property type="entry name" value="ADCK3_dom"/>
</dbReference>
<evidence type="ECO:0000313" key="7">
    <source>
        <dbReference type="EMBL" id="WVY95562.1"/>
    </source>
</evidence>
<dbReference type="InterPro" id="IPR011009">
    <property type="entry name" value="Kinase-like_dom_sf"/>
</dbReference>
<dbReference type="SUPFAM" id="SSF56112">
    <property type="entry name" value="Protein kinase-like (PK-like)"/>
    <property type="match status" value="1"/>
</dbReference>
<sequence length="668" mass="73190">MASSFRDLTRLFNGVSLIANEFAKRSLPATTDDFQTLIKKTLLSATDLTGLTKGNLRQFPNSPPSANPTPHRADTASSSVVFFTDGNPSQSESTPTTTTTTPPIINDDGVAYSPSDAYHRQASDANVCAAEEEKSEVVTSSETVNRGVSGEVAPLPPLRKRRPRERRVPATPFSRALGLVLFDFIYSSSLGYDSLLSLESAKRLAFGTPISQGNQSALSPFLSEKNAERLALALCRMRGAALKIGQMLSIQDESLVPAPILAALEIVRQGADVMPKSQLNEVLDSELGPGWSSKLISFDYEPIAAASIGQVHQAVMKDGMQVAMKIQYPGVADSIDSDIDNVKLLLNYTNLIPKGLYLDRAIKVAKEELSRECDYRLEAANQKRFRDLLAGIDGFYVPIVVDAISSRRVLTTELVYGITIDKVASLDQETRNHIGKKLLELTLMELFVFRFMQACYSALCLYVCTSKILKAIVDILTIASPIGELPSMHMKFEVYLMNLTDPNWGNFLFDEATKTINLIDFGAARDYPKVFVDDYLRMVACANGDSDGVIEMSRRLEFLSGMESDVMLDAHVQAGFIVGLPFSRSGGFDFRSNNITQSISHLGATMVKHRLTPPPDEAYSLHRKLSGAFLACIKIGAVVPCRELLLEVYKHYKFGDVNDILSSGSVSA</sequence>
<dbReference type="EMBL" id="CP144692">
    <property type="protein sequence ID" value="WVY95562.1"/>
    <property type="molecule type" value="Genomic_DNA"/>
</dbReference>
<dbReference type="AlphaFoldDB" id="A0AAQ3RJX2"/>
<evidence type="ECO:0000256" key="5">
    <source>
        <dbReference type="SAM" id="MobiDB-lite"/>
    </source>
</evidence>
<dbReference type="PANTHER" id="PTHR43851:SF3">
    <property type="entry name" value="COENZYME Q8"/>
    <property type="match status" value="1"/>
</dbReference>
<dbReference type="Proteomes" id="UP001374535">
    <property type="component" value="Chromosome 9"/>
</dbReference>
<keyword evidence="8" id="KW-1185">Reference proteome</keyword>
<dbReference type="GO" id="GO:0016740">
    <property type="term" value="F:transferase activity"/>
    <property type="evidence" value="ECO:0007669"/>
    <property type="project" value="UniProtKB-KW"/>
</dbReference>
<keyword evidence="4" id="KW-0067">ATP-binding</keyword>
<evidence type="ECO:0000259" key="6">
    <source>
        <dbReference type="Pfam" id="PF03109"/>
    </source>
</evidence>
<dbReference type="InterPro" id="IPR004147">
    <property type="entry name" value="ABC1_dom"/>
</dbReference>
<gene>
    <name evidence="7" type="ORF">V8G54_027713</name>
</gene>
<feature type="region of interest" description="Disordered" evidence="5">
    <location>
        <begin position="52"/>
        <end position="75"/>
    </location>
</feature>
<proteinExistence type="inferred from homology"/>
<dbReference type="InterPro" id="IPR051409">
    <property type="entry name" value="Atypical_kinase_ADCK"/>
</dbReference>
<comment type="similarity">
    <text evidence="1">Belongs to the protein kinase superfamily. ADCK protein kinase family.</text>
</comment>
<evidence type="ECO:0000256" key="2">
    <source>
        <dbReference type="ARBA" id="ARBA00022679"/>
    </source>
</evidence>
<dbReference type="Pfam" id="PF03109">
    <property type="entry name" value="ABC1"/>
    <property type="match status" value="2"/>
</dbReference>
<evidence type="ECO:0000256" key="4">
    <source>
        <dbReference type="ARBA" id="ARBA00022840"/>
    </source>
</evidence>
<feature type="domain" description="ABC1 atypical kinase-like" evidence="6">
    <location>
        <begin position="500"/>
        <end position="552"/>
    </location>
</feature>
<dbReference type="PANTHER" id="PTHR43851">
    <property type="match status" value="1"/>
</dbReference>
<feature type="region of interest" description="Disordered" evidence="5">
    <location>
        <begin position="85"/>
        <end position="104"/>
    </location>
</feature>